<evidence type="ECO:0000313" key="3">
    <source>
        <dbReference type="EMBL" id="WAI00966.1"/>
    </source>
</evidence>
<keyword evidence="4" id="KW-1185">Reference proteome</keyword>
<dbReference type="PANTHER" id="PTHR37478">
    <property type="match status" value="1"/>
</dbReference>
<dbReference type="HAMAP" id="MF_00674">
    <property type="entry name" value="UPF0251"/>
    <property type="match status" value="1"/>
</dbReference>
<dbReference type="Proteomes" id="UP001163096">
    <property type="component" value="Chromosome"/>
</dbReference>
<proteinExistence type="inferred from homology"/>
<sequence>MAEPVDRISNTVCINNFQIEDSVQMRCCSSGGPKPVRRGRPRKRRALNENSQYRCYKPCCHPDADGRVNVLEPEELEALRLVDLLNYDQESAAAQMGISRKTLWRDLHAGRTKVVEALVEGKRLEMGGCTDSEKEKCCYRNGECRYTEPVSESDSGRD</sequence>
<dbReference type="InterPro" id="IPR002852">
    <property type="entry name" value="UPF0251"/>
</dbReference>
<evidence type="ECO:0000256" key="2">
    <source>
        <dbReference type="HAMAP-Rule" id="MF_00674"/>
    </source>
</evidence>
<dbReference type="KEGG" id="mou:OU421_11175"/>
<dbReference type="GeneID" id="76835671"/>
<dbReference type="SUPFAM" id="SSF88659">
    <property type="entry name" value="Sigma3 and sigma4 domains of RNA polymerase sigma factors"/>
    <property type="match status" value="1"/>
</dbReference>
<dbReference type="EMBL" id="CP113361">
    <property type="protein sequence ID" value="WAI00966.1"/>
    <property type="molecule type" value="Genomic_DNA"/>
</dbReference>
<organism evidence="3 4">
    <name type="scientific">Methanogenium organophilum</name>
    <dbReference type="NCBI Taxonomy" id="2199"/>
    <lineage>
        <taxon>Archaea</taxon>
        <taxon>Methanobacteriati</taxon>
        <taxon>Methanobacteriota</taxon>
        <taxon>Stenosarchaea group</taxon>
        <taxon>Methanomicrobia</taxon>
        <taxon>Methanomicrobiales</taxon>
        <taxon>Methanomicrobiaceae</taxon>
        <taxon>Methanogenium</taxon>
    </lineage>
</organism>
<accession>A0A9X9S3P3</accession>
<gene>
    <name evidence="3" type="ORF">OU421_11175</name>
</gene>
<dbReference type="InterPro" id="IPR036388">
    <property type="entry name" value="WH-like_DNA-bd_sf"/>
</dbReference>
<dbReference type="AlphaFoldDB" id="A0A9X9S3P3"/>
<protein>
    <recommendedName>
        <fullName evidence="2">UPF0251 protein OU421_11175</fullName>
    </recommendedName>
</protein>
<name>A0A9X9S3P3_METOG</name>
<dbReference type="InterPro" id="IPR013324">
    <property type="entry name" value="RNA_pol_sigma_r3/r4-like"/>
</dbReference>
<dbReference type="RefSeq" id="WP_268186173.1">
    <property type="nucleotide sequence ID" value="NZ_CP113361.1"/>
</dbReference>
<dbReference type="Pfam" id="PF02001">
    <property type="entry name" value="DUF134"/>
    <property type="match status" value="1"/>
</dbReference>
<dbReference type="PANTHER" id="PTHR37478:SF2">
    <property type="entry name" value="UPF0251 PROTEIN TK0562"/>
    <property type="match status" value="1"/>
</dbReference>
<dbReference type="Gene3D" id="1.10.10.10">
    <property type="entry name" value="Winged helix-like DNA-binding domain superfamily/Winged helix DNA-binding domain"/>
    <property type="match status" value="1"/>
</dbReference>
<reference evidence="3" key="1">
    <citation type="submission" date="2022-11" db="EMBL/GenBank/DDBJ databases">
        <title>Complete genome sequence of Methanogenium organophilum DSM 3596.</title>
        <authorList>
            <person name="Chen S.-C."/>
            <person name="Lai S.-J."/>
            <person name="You Y.-T."/>
        </authorList>
    </citation>
    <scope>NUCLEOTIDE SEQUENCE</scope>
    <source>
        <strain evidence="3">DSM 3596</strain>
    </source>
</reference>
<comment type="similarity">
    <text evidence="1 2">Belongs to the UPF0251 family.</text>
</comment>
<evidence type="ECO:0000256" key="1">
    <source>
        <dbReference type="ARBA" id="ARBA00009350"/>
    </source>
</evidence>
<evidence type="ECO:0000313" key="4">
    <source>
        <dbReference type="Proteomes" id="UP001163096"/>
    </source>
</evidence>